<dbReference type="Gene3D" id="2.130.10.10">
    <property type="entry name" value="YVTN repeat-like/Quinoprotein amine dehydrogenase"/>
    <property type="match status" value="1"/>
</dbReference>
<protein>
    <submittedName>
        <fullName evidence="2">CIC11C00000003015</fullName>
    </submittedName>
</protein>
<dbReference type="AlphaFoldDB" id="A0A1L0BKA5"/>
<dbReference type="Proteomes" id="UP000182259">
    <property type="component" value="Chromosome II"/>
</dbReference>
<reference evidence="2 3" key="1">
    <citation type="submission" date="2016-10" db="EMBL/GenBank/DDBJ databases">
        <authorList>
            <person name="de Groot N.N."/>
        </authorList>
    </citation>
    <scope>NUCLEOTIDE SEQUENCE [LARGE SCALE GENOMIC DNA]</scope>
    <source>
        <strain evidence="2 3">PYCC 4715</strain>
    </source>
</reference>
<dbReference type="PANTHER" id="PTHR10644">
    <property type="entry name" value="DNA REPAIR/RNA PROCESSING CPSF FAMILY"/>
    <property type="match status" value="1"/>
</dbReference>
<dbReference type="Pfam" id="PF10433">
    <property type="entry name" value="Beta-prop_RSE1_1st"/>
    <property type="match status" value="1"/>
</dbReference>
<dbReference type="InterPro" id="IPR050358">
    <property type="entry name" value="RSE1/DDB1/CFT1"/>
</dbReference>
<dbReference type="EMBL" id="LT635765">
    <property type="protein sequence ID" value="SGZ51887.1"/>
    <property type="molecule type" value="Genomic_DNA"/>
</dbReference>
<gene>
    <name evidence="2" type="ORF">SAMEA4029009_CIC11G00000003015</name>
</gene>
<name>A0A1L0BKA5_9ASCO</name>
<accession>A0A1L0BKA5</accession>
<proteinExistence type="predicted"/>
<evidence type="ECO:0000313" key="2">
    <source>
        <dbReference type="EMBL" id="SGZ51887.1"/>
    </source>
</evidence>
<evidence type="ECO:0000313" key="3">
    <source>
        <dbReference type="Proteomes" id="UP000182259"/>
    </source>
</evidence>
<evidence type="ECO:0000259" key="1">
    <source>
        <dbReference type="Pfam" id="PF10433"/>
    </source>
</evidence>
<sequence length="1024" mass="114368">MVYELKTERESSCTTQTLKVVDLAGRRFVVQSQYDTLRFYLYDDHSPFLNLAKVLQFPHKVEVMATIQALPKVQTLLAVQSQELLRVKGQNILVYSNGVIYLVTVADSSFKESSIALLEIKPGLQQRLESGPGLVCYQNGTHNVALLHKLHGFLTFIDLGQMNGKNSKKRRKTSTPLSWTTAIGSTVVKDICWLQLHQMELALLGRDMEFRYSLYIYEVDMDAGLIKSKTLKHQFRDAPSLLFSAAGGVCVASGIMFSFFPKYQPIDHTGKCDILRNQYSSRVVLDFSENNPEYQSMTWLAHCIVDEEEDASKDTITERHLLVSDDGHTVMVYLQVNNKAMQTNIFGFEYVDLGKTTIASDLVHIESNIFFASSRLSQSVLFRVLPSKPHIHIFGYILVTPPILDISIEQENSSMVVAQGGFYSGELVLRSNRKVDVKKVPLPYLALLAEYKGVTRNGLKFTATAFDKSHDYILKLDDEPKIENVGSHDVQLLGSISTRTASGALVSVSSNLLSYDLECLELPDLVDPMSIQTVEGKGHTDIVVALSTNELFLVRYGGELEFVLKQKVPFTDPLSVAIFSVSKGPHPVVMAVSSKGECYQSIGKETKILLLPPVKGWVRVKCCGARNPTLLLLGSTNVWVLTEQTDLDSVKATLVYTSEERISDCLILGDEKDGTLVVFHGTTTISVVDYHTLHHEEKVVTKYYSENTFLRAVKLTQTNYLVTIELEMNFEGNDPSRRTLLKLFDALNLTLKLTFVPKSNSYHADLCQVFIPEESKSFTKQPVFVAANNASASLQTYLVRDDTIVLHSEMPYRKLVAVNAHGNRSTIRAVHQVKFKDGNLILMGDGIVRLLLECSNGDISWVVEKIQTARFAIGYEEFLGMEIIADAVEGILVSHFGENHSPQTFKVDPFKPFFLTALAAIKSRNLILFGDSNGNLGGLHIERKEGKEVLVSIVFATNIGETINVIRAYNGDNSYFAIGTVNGAIYTLQELDSHSDNVGLLVDRKTFPWRFDNEEIGQFEVTRS</sequence>
<dbReference type="InterPro" id="IPR015943">
    <property type="entry name" value="WD40/YVTN_repeat-like_dom_sf"/>
</dbReference>
<dbReference type="InterPro" id="IPR018846">
    <property type="entry name" value="Beta-prop_RSE1/DDB1/CPSF1_1st"/>
</dbReference>
<organism evidence="2 3">
    <name type="scientific">Sungouiella intermedia</name>
    <dbReference type="NCBI Taxonomy" id="45354"/>
    <lineage>
        <taxon>Eukaryota</taxon>
        <taxon>Fungi</taxon>
        <taxon>Dikarya</taxon>
        <taxon>Ascomycota</taxon>
        <taxon>Saccharomycotina</taxon>
        <taxon>Pichiomycetes</taxon>
        <taxon>Metschnikowiaceae</taxon>
        <taxon>Sungouiella</taxon>
    </lineage>
</organism>
<feature type="domain" description="RSE1/DDB1/CPSF1 first beta-propeller" evidence="1">
    <location>
        <begin position="144"/>
        <end position="388"/>
    </location>
</feature>